<dbReference type="Proteomes" id="UP001595912">
    <property type="component" value="Unassembled WGS sequence"/>
</dbReference>
<dbReference type="EMBL" id="JBHSIU010000019">
    <property type="protein sequence ID" value="MFC5000168.1"/>
    <property type="molecule type" value="Genomic_DNA"/>
</dbReference>
<reference evidence="4" key="1">
    <citation type="journal article" date="2019" name="Int. J. Syst. Evol. Microbiol.">
        <title>The Global Catalogue of Microorganisms (GCM) 10K type strain sequencing project: providing services to taxonomists for standard genome sequencing and annotation.</title>
        <authorList>
            <consortium name="The Broad Institute Genomics Platform"/>
            <consortium name="The Broad Institute Genome Sequencing Center for Infectious Disease"/>
            <person name="Wu L."/>
            <person name="Ma J."/>
        </authorList>
    </citation>
    <scope>NUCLEOTIDE SEQUENCE [LARGE SCALE GENOMIC DNA]</scope>
    <source>
        <strain evidence="4">CGMCC 4.7152</strain>
    </source>
</reference>
<keyword evidence="2" id="KW-0812">Transmembrane</keyword>
<proteinExistence type="predicted"/>
<feature type="transmembrane region" description="Helical" evidence="2">
    <location>
        <begin position="210"/>
        <end position="230"/>
    </location>
</feature>
<keyword evidence="4" id="KW-1185">Reference proteome</keyword>
<feature type="transmembrane region" description="Helical" evidence="2">
    <location>
        <begin position="242"/>
        <end position="259"/>
    </location>
</feature>
<comment type="caution">
    <text evidence="3">The sequence shown here is derived from an EMBL/GenBank/DDBJ whole genome shotgun (WGS) entry which is preliminary data.</text>
</comment>
<gene>
    <name evidence="3" type="ORF">ACFPIJ_20305</name>
</gene>
<keyword evidence="2" id="KW-0472">Membrane</keyword>
<evidence type="ECO:0000313" key="4">
    <source>
        <dbReference type="Proteomes" id="UP001595912"/>
    </source>
</evidence>
<dbReference type="RefSeq" id="WP_380116717.1">
    <property type="nucleotide sequence ID" value="NZ_JBHSIU010000019.1"/>
</dbReference>
<feature type="region of interest" description="Disordered" evidence="1">
    <location>
        <begin position="134"/>
        <end position="207"/>
    </location>
</feature>
<name>A0ABV9VY98_9ACTN</name>
<protein>
    <submittedName>
        <fullName evidence="3">DUF308 domain-containing protein</fullName>
    </submittedName>
</protein>
<evidence type="ECO:0000313" key="3">
    <source>
        <dbReference type="EMBL" id="MFC5000168.1"/>
    </source>
</evidence>
<organism evidence="3 4">
    <name type="scientific">Dactylosporangium cerinum</name>
    <dbReference type="NCBI Taxonomy" id="1434730"/>
    <lineage>
        <taxon>Bacteria</taxon>
        <taxon>Bacillati</taxon>
        <taxon>Actinomycetota</taxon>
        <taxon>Actinomycetes</taxon>
        <taxon>Micromonosporales</taxon>
        <taxon>Micromonosporaceae</taxon>
        <taxon>Dactylosporangium</taxon>
    </lineage>
</organism>
<feature type="compositionally biased region" description="Low complexity" evidence="1">
    <location>
        <begin position="95"/>
        <end position="112"/>
    </location>
</feature>
<keyword evidence="2" id="KW-1133">Transmembrane helix</keyword>
<sequence length="277" mass="29208">MPGGGARRGRRDNGLVAQEYAVVGDVDPRVGEHLLDVLAAGGIAAYLQPATDLHPVTRTTTLPARPTDRLYADRDHLATARDFLSQLTAVPEQHTPPAEAAQPAKATPAPEAKTSRTSDDETFASIIAGFHTTVDPTSAPWPAAEDLDSSGSTAADMDTEPAPRTPLRRASDAVDRTLLDGLDSFGADLPDDEDDEAGYTPPPPPPLPRIAPSTLLAVIGLVGGLILLIWPDLLPVFGPHSTLFLGFALLLSGFVSLVLRLRPGDEEDDDPDNGARV</sequence>
<accession>A0ABV9VY98</accession>
<evidence type="ECO:0000256" key="1">
    <source>
        <dbReference type="SAM" id="MobiDB-lite"/>
    </source>
</evidence>
<evidence type="ECO:0000256" key="2">
    <source>
        <dbReference type="SAM" id="Phobius"/>
    </source>
</evidence>
<feature type="compositionally biased region" description="Basic and acidic residues" evidence="1">
    <location>
        <begin position="169"/>
        <end position="178"/>
    </location>
</feature>
<feature type="region of interest" description="Disordered" evidence="1">
    <location>
        <begin position="93"/>
        <end position="119"/>
    </location>
</feature>